<keyword evidence="5" id="KW-0862">Zinc</keyword>
<comment type="subcellular location">
    <subcellularLocation>
        <location evidence="1">Nucleus</location>
    </subcellularLocation>
</comment>
<evidence type="ECO:0000256" key="6">
    <source>
        <dbReference type="ARBA" id="ARBA00023015"/>
    </source>
</evidence>
<comment type="caution">
    <text evidence="12">The sequence shown here is derived from an EMBL/GenBank/DDBJ whole genome shotgun (WGS) entry which is preliminary data.</text>
</comment>
<feature type="domain" description="C2H2-type" evidence="11">
    <location>
        <begin position="86"/>
        <end position="113"/>
    </location>
</feature>
<dbReference type="OrthoDB" id="9411774at2759"/>
<gene>
    <name evidence="12" type="ORF">Taro_015329</name>
</gene>
<protein>
    <recommendedName>
        <fullName evidence="11">C2H2-type domain-containing protein</fullName>
    </recommendedName>
</protein>
<evidence type="ECO:0000313" key="13">
    <source>
        <dbReference type="Proteomes" id="UP000652761"/>
    </source>
</evidence>
<evidence type="ECO:0000259" key="11">
    <source>
        <dbReference type="PROSITE" id="PS50157"/>
    </source>
</evidence>
<evidence type="ECO:0000256" key="9">
    <source>
        <dbReference type="PROSITE-ProRule" id="PRU00042"/>
    </source>
</evidence>
<keyword evidence="13" id="KW-1185">Reference proteome</keyword>
<dbReference type="PANTHER" id="PTHR26374:SF379">
    <property type="entry name" value="ZINC FINGER PROTEIN ZAT12"/>
    <property type="match status" value="1"/>
</dbReference>
<dbReference type="GO" id="GO:0008270">
    <property type="term" value="F:zinc ion binding"/>
    <property type="evidence" value="ECO:0007669"/>
    <property type="project" value="UniProtKB-KW"/>
</dbReference>
<organism evidence="12 13">
    <name type="scientific">Colocasia esculenta</name>
    <name type="common">Wild taro</name>
    <name type="synonym">Arum esculentum</name>
    <dbReference type="NCBI Taxonomy" id="4460"/>
    <lineage>
        <taxon>Eukaryota</taxon>
        <taxon>Viridiplantae</taxon>
        <taxon>Streptophyta</taxon>
        <taxon>Embryophyta</taxon>
        <taxon>Tracheophyta</taxon>
        <taxon>Spermatophyta</taxon>
        <taxon>Magnoliopsida</taxon>
        <taxon>Liliopsida</taxon>
        <taxon>Araceae</taxon>
        <taxon>Aroideae</taxon>
        <taxon>Colocasieae</taxon>
        <taxon>Colocasia</taxon>
    </lineage>
</organism>
<dbReference type="GO" id="GO:0005634">
    <property type="term" value="C:nucleus"/>
    <property type="evidence" value="ECO:0007669"/>
    <property type="project" value="UniProtKB-SubCell"/>
</dbReference>
<evidence type="ECO:0000256" key="5">
    <source>
        <dbReference type="ARBA" id="ARBA00022833"/>
    </source>
</evidence>
<evidence type="ECO:0000256" key="2">
    <source>
        <dbReference type="ARBA" id="ARBA00022723"/>
    </source>
</evidence>
<reference evidence="12" key="1">
    <citation type="submission" date="2017-07" db="EMBL/GenBank/DDBJ databases">
        <title>Taro Niue Genome Assembly and Annotation.</title>
        <authorList>
            <person name="Atibalentja N."/>
            <person name="Keating K."/>
            <person name="Fields C.J."/>
        </authorList>
    </citation>
    <scope>NUCLEOTIDE SEQUENCE</scope>
    <source>
        <strain evidence="12">Niue_2</strain>
        <tissue evidence="12">Leaf</tissue>
    </source>
</reference>
<evidence type="ECO:0000256" key="4">
    <source>
        <dbReference type="ARBA" id="ARBA00022771"/>
    </source>
</evidence>
<dbReference type="Proteomes" id="UP000652761">
    <property type="component" value="Unassembled WGS sequence"/>
</dbReference>
<dbReference type="Gene3D" id="3.30.160.60">
    <property type="entry name" value="Classic Zinc Finger"/>
    <property type="match status" value="1"/>
</dbReference>
<name>A0A843UH34_COLES</name>
<evidence type="ECO:0000256" key="10">
    <source>
        <dbReference type="SAM" id="MobiDB-lite"/>
    </source>
</evidence>
<keyword evidence="4 9" id="KW-0863">Zinc-finger</keyword>
<dbReference type="PANTHER" id="PTHR26374">
    <property type="entry name" value="ZINC FINGER PROTEIN ZAT5"/>
    <property type="match status" value="1"/>
</dbReference>
<dbReference type="SUPFAM" id="SSF57667">
    <property type="entry name" value="beta-beta-alpha zinc fingers"/>
    <property type="match status" value="1"/>
</dbReference>
<dbReference type="SMART" id="SM00355">
    <property type="entry name" value="ZnF_C2H2"/>
    <property type="match status" value="2"/>
</dbReference>
<keyword evidence="6" id="KW-0805">Transcription regulation</keyword>
<dbReference type="InterPro" id="IPR036236">
    <property type="entry name" value="Znf_C2H2_sf"/>
</dbReference>
<evidence type="ECO:0000313" key="12">
    <source>
        <dbReference type="EMBL" id="MQL82858.1"/>
    </source>
</evidence>
<dbReference type="InterPro" id="IPR013087">
    <property type="entry name" value="Znf_C2H2_type"/>
</dbReference>
<keyword evidence="3" id="KW-0677">Repeat</keyword>
<dbReference type="AlphaFoldDB" id="A0A843UH34"/>
<evidence type="ECO:0000256" key="8">
    <source>
        <dbReference type="ARBA" id="ARBA00023242"/>
    </source>
</evidence>
<dbReference type="Pfam" id="PF13912">
    <property type="entry name" value="zf-C2H2_6"/>
    <property type="match status" value="2"/>
</dbReference>
<evidence type="ECO:0000256" key="7">
    <source>
        <dbReference type="ARBA" id="ARBA00023163"/>
    </source>
</evidence>
<proteinExistence type="predicted"/>
<sequence length="181" mass="19473">MEGFRAGEDGMERVNMADVLQLLLPRPGNISRDHGAIGVRDRGFKCKTCNRRFPTFQALGGHSTSHRKPKPAVGGGSVGEAKPKVHGCSICGLEFAMGQALGGHMRRHRGEAEAAAPQRLCTQKPSPLADGLVCLDLNQLPPSTEEEEDMELLTLGLGIRDHMIPEKVPVVGCMGCSEMFT</sequence>
<keyword evidence="2" id="KW-0479">Metal-binding</keyword>
<evidence type="ECO:0000256" key="3">
    <source>
        <dbReference type="ARBA" id="ARBA00022737"/>
    </source>
</evidence>
<feature type="domain" description="C2H2-type" evidence="11">
    <location>
        <begin position="44"/>
        <end position="71"/>
    </location>
</feature>
<dbReference type="PROSITE" id="PS50157">
    <property type="entry name" value="ZINC_FINGER_C2H2_2"/>
    <property type="match status" value="2"/>
</dbReference>
<keyword evidence="8" id="KW-0539">Nucleus</keyword>
<keyword evidence="7" id="KW-0804">Transcription</keyword>
<accession>A0A843UH34</accession>
<dbReference type="EMBL" id="NMUH01000657">
    <property type="protein sequence ID" value="MQL82858.1"/>
    <property type="molecule type" value="Genomic_DNA"/>
</dbReference>
<dbReference type="PROSITE" id="PS00028">
    <property type="entry name" value="ZINC_FINGER_C2H2_1"/>
    <property type="match status" value="2"/>
</dbReference>
<feature type="region of interest" description="Disordered" evidence="10">
    <location>
        <begin position="57"/>
        <end position="79"/>
    </location>
</feature>
<evidence type="ECO:0000256" key="1">
    <source>
        <dbReference type="ARBA" id="ARBA00004123"/>
    </source>
</evidence>